<reference evidence="2 3" key="1">
    <citation type="journal article" date="2018" name="Arch. Microbiol.">
        <title>New insights into the metabolic potential of the phototrophic purple bacterium Rhodopila globiformis DSM 161(T) from its draft genome sequence and evidence for a vanadium-dependent nitrogenase.</title>
        <authorList>
            <person name="Imhoff J.F."/>
            <person name="Rahn T."/>
            <person name="Kunzel S."/>
            <person name="Neulinger S.C."/>
        </authorList>
    </citation>
    <scope>NUCLEOTIDE SEQUENCE [LARGE SCALE GENOMIC DNA]</scope>
    <source>
        <strain evidence="2 3">DSM 161</strain>
    </source>
</reference>
<evidence type="ECO:0000313" key="3">
    <source>
        <dbReference type="Proteomes" id="UP000239724"/>
    </source>
</evidence>
<evidence type="ECO:0000256" key="1">
    <source>
        <dbReference type="SAM" id="Phobius"/>
    </source>
</evidence>
<dbReference type="EMBL" id="NHRY01000136">
    <property type="protein sequence ID" value="PPQ33869.1"/>
    <property type="molecule type" value="Genomic_DNA"/>
</dbReference>
<proteinExistence type="predicted"/>
<sequence length="137" mass="14985">MATAFRITSALFTRLLGMIHLQIAARMAACLAIVVVATVVVWHQQGIVIGRERSGVQAIAMALADQTEHIVESLGLIETRLADRQTSKPMLYMARRLTDQDGAFLGVILACLAPQVSPHFSHSMASTQKNRQRGRGF</sequence>
<name>A0A2S6NH38_RHOGL</name>
<organism evidence="2 3">
    <name type="scientific">Rhodopila globiformis</name>
    <name type="common">Rhodopseudomonas globiformis</name>
    <dbReference type="NCBI Taxonomy" id="1071"/>
    <lineage>
        <taxon>Bacteria</taxon>
        <taxon>Pseudomonadati</taxon>
        <taxon>Pseudomonadota</taxon>
        <taxon>Alphaproteobacteria</taxon>
        <taxon>Acetobacterales</taxon>
        <taxon>Acetobacteraceae</taxon>
        <taxon>Rhodopila</taxon>
    </lineage>
</organism>
<keyword evidence="1" id="KW-0812">Transmembrane</keyword>
<accession>A0A2S6NH38</accession>
<comment type="caution">
    <text evidence="2">The sequence shown here is derived from an EMBL/GenBank/DDBJ whole genome shotgun (WGS) entry which is preliminary data.</text>
</comment>
<keyword evidence="1" id="KW-0472">Membrane</keyword>
<gene>
    <name evidence="2" type="ORF">CCS01_13045</name>
</gene>
<dbReference type="AlphaFoldDB" id="A0A2S6NH38"/>
<evidence type="ECO:0000313" key="2">
    <source>
        <dbReference type="EMBL" id="PPQ33869.1"/>
    </source>
</evidence>
<keyword evidence="1" id="KW-1133">Transmembrane helix</keyword>
<feature type="transmembrane region" description="Helical" evidence="1">
    <location>
        <begin position="23"/>
        <end position="43"/>
    </location>
</feature>
<protein>
    <submittedName>
        <fullName evidence="2">Uncharacterized protein</fullName>
    </submittedName>
</protein>
<keyword evidence="3" id="KW-1185">Reference proteome</keyword>
<dbReference type="RefSeq" id="WP_104519288.1">
    <property type="nucleotide sequence ID" value="NZ_NHRY01000136.1"/>
</dbReference>
<dbReference type="Proteomes" id="UP000239724">
    <property type="component" value="Unassembled WGS sequence"/>
</dbReference>